<organism evidence="1 2">
    <name type="scientific">Rotaria sordida</name>
    <dbReference type="NCBI Taxonomy" id="392033"/>
    <lineage>
        <taxon>Eukaryota</taxon>
        <taxon>Metazoa</taxon>
        <taxon>Spiralia</taxon>
        <taxon>Gnathifera</taxon>
        <taxon>Rotifera</taxon>
        <taxon>Eurotatoria</taxon>
        <taxon>Bdelloidea</taxon>
        <taxon>Philodinida</taxon>
        <taxon>Philodinidae</taxon>
        <taxon>Rotaria</taxon>
    </lineage>
</organism>
<comment type="caution">
    <text evidence="1">The sequence shown here is derived from an EMBL/GenBank/DDBJ whole genome shotgun (WGS) entry which is preliminary data.</text>
</comment>
<evidence type="ECO:0000313" key="2">
    <source>
        <dbReference type="Proteomes" id="UP000663854"/>
    </source>
</evidence>
<protein>
    <submittedName>
        <fullName evidence="1">Uncharacterized protein</fullName>
    </submittedName>
</protein>
<proteinExistence type="predicted"/>
<name>A0A814EIH3_9BILA</name>
<dbReference type="PANTHER" id="PTHR46601">
    <property type="entry name" value="ULP_PROTEASE DOMAIN-CONTAINING PROTEIN"/>
    <property type="match status" value="1"/>
</dbReference>
<reference evidence="1" key="1">
    <citation type="submission" date="2021-02" db="EMBL/GenBank/DDBJ databases">
        <authorList>
            <person name="Nowell W R."/>
        </authorList>
    </citation>
    <scope>NUCLEOTIDE SEQUENCE</scope>
</reference>
<evidence type="ECO:0000313" key="1">
    <source>
        <dbReference type="EMBL" id="CAF0969738.1"/>
    </source>
</evidence>
<accession>A0A814EIH3</accession>
<dbReference type="Proteomes" id="UP000663854">
    <property type="component" value="Unassembled WGS sequence"/>
</dbReference>
<dbReference type="PANTHER" id="PTHR46601:SF2">
    <property type="entry name" value="UBIQUITIN-LIKE PROTEASE FAMILY PROFILE DOMAIN-CONTAINING PROTEIN"/>
    <property type="match status" value="1"/>
</dbReference>
<sequence length="121" mass="13962">MMDKTNIDFSWNYFASSHGKEVVDSIGGTLKRLVWMEIMAGTHCSSAQHFVDICHQKTKTIIVNLVQKAQFDATYSILEKTFKKIAGVPDIRQQHHVKVLYKDIIEYALYATRKESCVFKF</sequence>
<dbReference type="EMBL" id="CAJNOH010000253">
    <property type="protein sequence ID" value="CAF0969738.1"/>
    <property type="molecule type" value="Genomic_DNA"/>
</dbReference>
<gene>
    <name evidence="1" type="ORF">PYM288_LOCUS13047</name>
</gene>
<dbReference type="AlphaFoldDB" id="A0A814EIH3"/>